<evidence type="ECO:0000313" key="3">
    <source>
        <dbReference type="Proteomes" id="UP000680045"/>
    </source>
</evidence>
<evidence type="ECO:0000256" key="1">
    <source>
        <dbReference type="SAM" id="Phobius"/>
    </source>
</evidence>
<accession>A0A941FQD8</accession>
<dbReference type="PANTHER" id="PTHR46795:SF1">
    <property type="entry name" value="ABC TRANSPORTER PERMEASE PROTEIN"/>
    <property type="match status" value="1"/>
</dbReference>
<feature type="transmembrane region" description="Helical" evidence="1">
    <location>
        <begin position="64"/>
        <end position="84"/>
    </location>
</feature>
<dbReference type="AlphaFoldDB" id="A0A941FQD8"/>
<keyword evidence="1" id="KW-0812">Transmembrane</keyword>
<dbReference type="PANTHER" id="PTHR46795">
    <property type="entry name" value="ABC TRANSPORTER PERMEASE-RELATED-RELATED"/>
    <property type="match status" value="1"/>
</dbReference>
<dbReference type="EMBL" id="JAGTPW010000016">
    <property type="protein sequence ID" value="MBR8644766.1"/>
    <property type="molecule type" value="Genomic_DNA"/>
</dbReference>
<sequence>MAISWLLAVEQPISFVFVPEAFIYTIVGFIFAISAIIALFIVPNRNAEVVDLLKDKQKPKKTPFVSKWLVALSAVCLSISYYLACTLSLNNSYIRVLPIVFFILIGTYFYSAKALSSMQQALPEEEKLIWRNEFNYSNKPDLQY</sequence>
<dbReference type="Proteomes" id="UP000680045">
    <property type="component" value="Unassembled WGS sequence"/>
</dbReference>
<reference evidence="2" key="1">
    <citation type="submission" date="2021-04" db="EMBL/GenBank/DDBJ databases">
        <title>Whole genome sequencing of Enterococci isolates from hospitalized patients.</title>
        <authorList>
            <person name="Ogoti B.M."/>
            <person name="Onyambu F.G."/>
        </authorList>
    </citation>
    <scope>NUCLEOTIDE SEQUENCE</scope>
    <source>
        <strain evidence="2">242</strain>
    </source>
</reference>
<evidence type="ECO:0000313" key="2">
    <source>
        <dbReference type="EMBL" id="MBR8644766.1"/>
    </source>
</evidence>
<organism evidence="2 3">
    <name type="scientific">Peribacillus frigoritolerans</name>
    <dbReference type="NCBI Taxonomy" id="450367"/>
    <lineage>
        <taxon>Bacteria</taxon>
        <taxon>Bacillati</taxon>
        <taxon>Bacillota</taxon>
        <taxon>Bacilli</taxon>
        <taxon>Bacillales</taxon>
        <taxon>Bacillaceae</taxon>
        <taxon>Peribacillus</taxon>
    </lineage>
</organism>
<proteinExistence type="predicted"/>
<keyword evidence="1" id="KW-1133">Transmembrane helix</keyword>
<protein>
    <submittedName>
        <fullName evidence="2">Uncharacterized protein</fullName>
    </submittedName>
</protein>
<gene>
    <name evidence="2" type="ORF">KEH51_10985</name>
</gene>
<dbReference type="InterPro" id="IPR052536">
    <property type="entry name" value="ABC-4_Integral_Memb_Prot"/>
</dbReference>
<keyword evidence="1" id="KW-0472">Membrane</keyword>
<feature type="transmembrane region" description="Helical" evidence="1">
    <location>
        <begin position="90"/>
        <end position="110"/>
    </location>
</feature>
<name>A0A941FQD8_9BACI</name>
<feature type="transmembrane region" description="Helical" evidence="1">
    <location>
        <begin position="21"/>
        <end position="43"/>
    </location>
</feature>
<comment type="caution">
    <text evidence="2">The sequence shown here is derived from an EMBL/GenBank/DDBJ whole genome shotgun (WGS) entry which is preliminary data.</text>
</comment>